<dbReference type="HOGENOM" id="CLU_2599625_0_0_3"/>
<dbReference type="KEGG" id="cmp:Cha6605_3572"/>
<accession>K9UJC4</accession>
<protein>
    <submittedName>
        <fullName evidence="1">Nitrile hydratase, alpha chain</fullName>
    </submittedName>
</protein>
<dbReference type="InterPro" id="IPR036648">
    <property type="entry name" value="CN_Hdrase_a/SCN_Hdrase_g_sf"/>
</dbReference>
<dbReference type="OrthoDB" id="1371078at2"/>
<dbReference type="EMBL" id="CP003600">
    <property type="protein sequence ID" value="AFY94561.1"/>
    <property type="molecule type" value="Genomic_DNA"/>
</dbReference>
<reference evidence="1 2" key="1">
    <citation type="submission" date="2012-05" db="EMBL/GenBank/DDBJ databases">
        <title>Finished chromosome of genome of Chamaesiphon sp. PCC 6605.</title>
        <authorList>
            <consortium name="US DOE Joint Genome Institute"/>
            <person name="Gugger M."/>
            <person name="Coursin T."/>
            <person name="Rippka R."/>
            <person name="Tandeau De Marsac N."/>
            <person name="Huntemann M."/>
            <person name="Wei C.-L."/>
            <person name="Han J."/>
            <person name="Detter J.C."/>
            <person name="Han C."/>
            <person name="Tapia R."/>
            <person name="Chen A."/>
            <person name="Kyrpides N."/>
            <person name="Mavromatis K."/>
            <person name="Markowitz V."/>
            <person name="Szeto E."/>
            <person name="Ivanova N."/>
            <person name="Pagani I."/>
            <person name="Pati A."/>
            <person name="Goodwin L."/>
            <person name="Nordberg H.P."/>
            <person name="Cantor M.N."/>
            <person name="Hua S.X."/>
            <person name="Woyke T."/>
            <person name="Kerfeld C.A."/>
        </authorList>
    </citation>
    <scope>NUCLEOTIDE SEQUENCE [LARGE SCALE GENOMIC DNA]</scope>
    <source>
        <strain evidence="2">ATCC 27169 / PCC 6605</strain>
    </source>
</reference>
<dbReference type="GO" id="GO:0046914">
    <property type="term" value="F:transition metal ion binding"/>
    <property type="evidence" value="ECO:0007669"/>
    <property type="project" value="InterPro"/>
</dbReference>
<dbReference type="RefSeq" id="WP_015160687.1">
    <property type="nucleotide sequence ID" value="NC_019697.1"/>
</dbReference>
<name>K9UJC4_CHAP6</name>
<dbReference type="GO" id="GO:0003824">
    <property type="term" value="F:catalytic activity"/>
    <property type="evidence" value="ECO:0007669"/>
    <property type="project" value="InterPro"/>
</dbReference>
<evidence type="ECO:0000313" key="1">
    <source>
        <dbReference type="EMBL" id="AFY94561.1"/>
    </source>
</evidence>
<gene>
    <name evidence="1" type="ORF">Cha6605_3572</name>
</gene>
<sequence>MTDREVQILQLGLNSPRSLRASSLRIILQGWRDLDYKAQLLADPKAVSITEDFEIADAAIVTILENDVEHLHLVIPTLH</sequence>
<evidence type="ECO:0000313" key="2">
    <source>
        <dbReference type="Proteomes" id="UP000010366"/>
    </source>
</evidence>
<dbReference type="STRING" id="1173020.Cha6605_3572"/>
<dbReference type="SUPFAM" id="SSF56209">
    <property type="entry name" value="Nitrile hydratase alpha chain"/>
    <property type="match status" value="1"/>
</dbReference>
<dbReference type="Proteomes" id="UP000010366">
    <property type="component" value="Chromosome"/>
</dbReference>
<proteinExistence type="predicted"/>
<keyword evidence="2" id="KW-1185">Reference proteome</keyword>
<dbReference type="Gene3D" id="3.90.330.10">
    <property type="entry name" value="Nitrile hydratase alpha /Thiocyanate hydrolase gamma"/>
    <property type="match status" value="1"/>
</dbReference>
<dbReference type="AlphaFoldDB" id="K9UJC4"/>
<organism evidence="1 2">
    <name type="scientific">Chamaesiphon minutus (strain ATCC 27169 / PCC 6605)</name>
    <dbReference type="NCBI Taxonomy" id="1173020"/>
    <lineage>
        <taxon>Bacteria</taxon>
        <taxon>Bacillati</taxon>
        <taxon>Cyanobacteriota</taxon>
        <taxon>Cyanophyceae</taxon>
        <taxon>Gomontiellales</taxon>
        <taxon>Chamaesiphonaceae</taxon>
        <taxon>Chamaesiphon</taxon>
    </lineage>
</organism>